<dbReference type="PANTHER" id="PTHR46648:SF1">
    <property type="entry name" value="ADENOSINE 5'-MONOPHOSPHORAMIDASE HNT1"/>
    <property type="match status" value="1"/>
</dbReference>
<dbReference type="Pfam" id="PF01230">
    <property type="entry name" value="HIT"/>
    <property type="match status" value="1"/>
</dbReference>
<accession>A0ABP5EY74</accession>
<reference evidence="4" key="1">
    <citation type="journal article" date="2019" name="Int. J. Syst. Evol. Microbiol.">
        <title>The Global Catalogue of Microorganisms (GCM) 10K type strain sequencing project: providing services to taxonomists for standard genome sequencing and annotation.</title>
        <authorList>
            <consortium name="The Broad Institute Genomics Platform"/>
            <consortium name="The Broad Institute Genome Sequencing Center for Infectious Disease"/>
            <person name="Wu L."/>
            <person name="Ma J."/>
        </authorList>
    </citation>
    <scope>NUCLEOTIDE SEQUENCE [LARGE SCALE GENOMIC DNA]</scope>
    <source>
        <strain evidence="4">JCM 14546</strain>
    </source>
</reference>
<dbReference type="InterPro" id="IPR036265">
    <property type="entry name" value="HIT-like_sf"/>
</dbReference>
<evidence type="ECO:0000313" key="4">
    <source>
        <dbReference type="Proteomes" id="UP001500755"/>
    </source>
</evidence>
<proteinExistence type="predicted"/>
<evidence type="ECO:0000259" key="2">
    <source>
        <dbReference type="PROSITE" id="PS51084"/>
    </source>
</evidence>
<comment type="caution">
    <text evidence="3">The sequence shown here is derived from an EMBL/GenBank/DDBJ whole genome shotgun (WGS) entry which is preliminary data.</text>
</comment>
<evidence type="ECO:0000256" key="1">
    <source>
        <dbReference type="PROSITE-ProRule" id="PRU00464"/>
    </source>
</evidence>
<gene>
    <name evidence="3" type="ORF">GCM10009755_20230</name>
</gene>
<feature type="domain" description="HIT" evidence="2">
    <location>
        <begin position="4"/>
        <end position="107"/>
    </location>
</feature>
<dbReference type="InterPro" id="IPR011146">
    <property type="entry name" value="HIT-like"/>
</dbReference>
<feature type="short sequence motif" description="Histidine triad motif" evidence="1">
    <location>
        <begin position="91"/>
        <end position="95"/>
    </location>
</feature>
<evidence type="ECO:0000313" key="3">
    <source>
        <dbReference type="EMBL" id="GAA2009428.1"/>
    </source>
</evidence>
<dbReference type="InterPro" id="IPR001310">
    <property type="entry name" value="Histidine_triad_HIT"/>
</dbReference>
<dbReference type="RefSeq" id="WP_344309329.1">
    <property type="nucleotide sequence ID" value="NZ_BAAANO010000018.1"/>
</dbReference>
<dbReference type="Gene3D" id="3.30.428.10">
    <property type="entry name" value="HIT-like"/>
    <property type="match status" value="1"/>
</dbReference>
<dbReference type="Proteomes" id="UP001500755">
    <property type="component" value="Unassembled WGS sequence"/>
</dbReference>
<protein>
    <submittedName>
        <fullName evidence="3">HIT family protein</fullName>
    </submittedName>
</protein>
<dbReference type="PROSITE" id="PS51084">
    <property type="entry name" value="HIT_2"/>
    <property type="match status" value="1"/>
</dbReference>
<sequence length="131" mass="14520">MATIFTRIIDGEIPGTFVYEDDRVVAFLDIEPMTDGHVLVVPREEIEHWIDMPEDLTAHVIHVAQRIGKAQKAAFDCPKVGVLIQGYEVPHVHVHVWPTYGLADFDPRNKGPMADPAVLQANAEKIVGALS</sequence>
<dbReference type="PANTHER" id="PTHR46648">
    <property type="entry name" value="HIT FAMILY PROTEIN 1"/>
    <property type="match status" value="1"/>
</dbReference>
<dbReference type="EMBL" id="BAAANO010000018">
    <property type="protein sequence ID" value="GAA2009428.1"/>
    <property type="molecule type" value="Genomic_DNA"/>
</dbReference>
<name>A0ABP5EY74_9MICO</name>
<keyword evidence="4" id="KW-1185">Reference proteome</keyword>
<organism evidence="3 4">
    <name type="scientific">Brevibacterium samyangense</name>
    <dbReference type="NCBI Taxonomy" id="366888"/>
    <lineage>
        <taxon>Bacteria</taxon>
        <taxon>Bacillati</taxon>
        <taxon>Actinomycetota</taxon>
        <taxon>Actinomycetes</taxon>
        <taxon>Micrococcales</taxon>
        <taxon>Brevibacteriaceae</taxon>
        <taxon>Brevibacterium</taxon>
    </lineage>
</organism>
<dbReference type="SUPFAM" id="SSF54197">
    <property type="entry name" value="HIT-like"/>
    <property type="match status" value="1"/>
</dbReference>
<dbReference type="PRINTS" id="PR00332">
    <property type="entry name" value="HISTRIAD"/>
</dbReference>